<dbReference type="EMBL" id="JAIWYP010000014">
    <property type="protein sequence ID" value="KAH3707307.1"/>
    <property type="molecule type" value="Genomic_DNA"/>
</dbReference>
<name>A0A9D3YYY5_DREPO</name>
<comment type="caution">
    <text evidence="2">The sequence shown here is derived from an EMBL/GenBank/DDBJ whole genome shotgun (WGS) entry which is preliminary data.</text>
</comment>
<evidence type="ECO:0000313" key="3">
    <source>
        <dbReference type="Proteomes" id="UP000828390"/>
    </source>
</evidence>
<sequence length="256" mass="29246">MRKNDFLRQDSRGASASTTASSNDWMTSPIFENWRYCCWITANSDILLAEEYSFQDPANGIIAVTTSGDLSLPDFLKRLTIEKGKHSWLLAEGLMGWDWQPSDEANDSDREFNIFRAADVCQAEKYLMLVLPLAYLTITFNTCDHSPSEDLFQIDLSLSMYIQQGKTRHSLRSHGATEKTAPPPGGHVFSSIWTIFKLVRDINETNVLTKFHDDWAKIVTFRVFTRNIAPHPGCHVLKRTGIIFELNQQLSFRKTF</sequence>
<reference evidence="2" key="2">
    <citation type="submission" date="2020-11" db="EMBL/GenBank/DDBJ databases">
        <authorList>
            <person name="McCartney M.A."/>
            <person name="Auch B."/>
            <person name="Kono T."/>
            <person name="Mallez S."/>
            <person name="Becker A."/>
            <person name="Gohl D.M."/>
            <person name="Silverstein K.A.T."/>
            <person name="Koren S."/>
            <person name="Bechman K.B."/>
            <person name="Herman A."/>
            <person name="Abrahante J.E."/>
            <person name="Garbe J."/>
        </authorList>
    </citation>
    <scope>NUCLEOTIDE SEQUENCE</scope>
    <source>
        <strain evidence="2">Duluth1</strain>
        <tissue evidence="2">Whole animal</tissue>
    </source>
</reference>
<protein>
    <submittedName>
        <fullName evidence="2">Uncharacterized protein</fullName>
    </submittedName>
</protein>
<feature type="region of interest" description="Disordered" evidence="1">
    <location>
        <begin position="1"/>
        <end position="22"/>
    </location>
</feature>
<reference evidence="2" key="1">
    <citation type="journal article" date="2019" name="bioRxiv">
        <title>The Genome of the Zebra Mussel, Dreissena polymorpha: A Resource for Invasive Species Research.</title>
        <authorList>
            <person name="McCartney M.A."/>
            <person name="Auch B."/>
            <person name="Kono T."/>
            <person name="Mallez S."/>
            <person name="Zhang Y."/>
            <person name="Obille A."/>
            <person name="Becker A."/>
            <person name="Abrahante J.E."/>
            <person name="Garbe J."/>
            <person name="Badalamenti J.P."/>
            <person name="Herman A."/>
            <person name="Mangelson H."/>
            <person name="Liachko I."/>
            <person name="Sullivan S."/>
            <person name="Sone E.D."/>
            <person name="Koren S."/>
            <person name="Silverstein K.A.T."/>
            <person name="Beckman K.B."/>
            <person name="Gohl D.M."/>
        </authorList>
    </citation>
    <scope>NUCLEOTIDE SEQUENCE</scope>
    <source>
        <strain evidence="2">Duluth1</strain>
        <tissue evidence="2">Whole animal</tissue>
    </source>
</reference>
<dbReference type="AlphaFoldDB" id="A0A9D3YYY5"/>
<organism evidence="2 3">
    <name type="scientific">Dreissena polymorpha</name>
    <name type="common">Zebra mussel</name>
    <name type="synonym">Mytilus polymorpha</name>
    <dbReference type="NCBI Taxonomy" id="45954"/>
    <lineage>
        <taxon>Eukaryota</taxon>
        <taxon>Metazoa</taxon>
        <taxon>Spiralia</taxon>
        <taxon>Lophotrochozoa</taxon>
        <taxon>Mollusca</taxon>
        <taxon>Bivalvia</taxon>
        <taxon>Autobranchia</taxon>
        <taxon>Heteroconchia</taxon>
        <taxon>Euheterodonta</taxon>
        <taxon>Imparidentia</taxon>
        <taxon>Neoheterodontei</taxon>
        <taxon>Myida</taxon>
        <taxon>Dreissenoidea</taxon>
        <taxon>Dreissenidae</taxon>
        <taxon>Dreissena</taxon>
    </lineage>
</organism>
<gene>
    <name evidence="2" type="ORF">DPMN_066708</name>
</gene>
<accession>A0A9D3YYY5</accession>
<keyword evidence="3" id="KW-1185">Reference proteome</keyword>
<evidence type="ECO:0000313" key="2">
    <source>
        <dbReference type="EMBL" id="KAH3707307.1"/>
    </source>
</evidence>
<evidence type="ECO:0000256" key="1">
    <source>
        <dbReference type="SAM" id="MobiDB-lite"/>
    </source>
</evidence>
<dbReference type="Proteomes" id="UP000828390">
    <property type="component" value="Unassembled WGS sequence"/>
</dbReference>
<proteinExistence type="predicted"/>
<feature type="compositionally biased region" description="Basic and acidic residues" evidence="1">
    <location>
        <begin position="1"/>
        <end position="11"/>
    </location>
</feature>